<reference evidence="2 3" key="1">
    <citation type="submission" date="2021-06" db="EMBL/GenBank/DDBJ databases">
        <authorList>
            <person name="Palmer J.M."/>
        </authorList>
    </citation>
    <scope>NUCLEOTIDE SEQUENCE [LARGE SCALE GENOMIC DNA]</scope>
    <source>
        <strain evidence="2 3">XC_2019</strain>
        <tissue evidence="2">Muscle</tissue>
    </source>
</reference>
<sequence>MTGAKQTLKLCNKRPQSSSPSSSSTPPNIPVIHWFPFKRGTGDGSKSRGQKACLPQQGATEGETDCREREKQLFPPTHSEPLSHTVVPTTITMETTGRPRAAGGEREFFYIHTHVTATGGRATTHSDLVLRAVNAGIPYKVIHNASIMNAVGCCGLQVTLLSLNCKCISQTTQGKKIYEPPRFMTVSQAADQLIQIIQRRREEGGELGVTEDTVCVGLARLGADDQVIRTGMLHQLVSCDLGSPLHSLVVTARLHPLEVDMLRVNAEPDALQHLQMIDSSTYTS</sequence>
<dbReference type="PANTHER" id="PTHR10882">
    <property type="entry name" value="DIPHTHINE SYNTHASE"/>
    <property type="match status" value="1"/>
</dbReference>
<gene>
    <name evidence="2" type="ORF">XENOCAPTIV_025058</name>
</gene>
<dbReference type="Gene3D" id="3.30.950.10">
    <property type="entry name" value="Methyltransferase, Cobalt-precorrin-4 Transmethylase, Domain 2"/>
    <property type="match status" value="1"/>
</dbReference>
<evidence type="ECO:0000256" key="1">
    <source>
        <dbReference type="SAM" id="MobiDB-lite"/>
    </source>
</evidence>
<protein>
    <submittedName>
        <fullName evidence="2">Uncharacterized protein</fullName>
    </submittedName>
</protein>
<proteinExistence type="predicted"/>
<dbReference type="InterPro" id="IPR035996">
    <property type="entry name" value="4pyrrol_Methylase_sf"/>
</dbReference>
<keyword evidence="3" id="KW-1185">Reference proteome</keyword>
<dbReference type="InterPro" id="IPR004551">
    <property type="entry name" value="Dphthn_synthase"/>
</dbReference>
<dbReference type="PANTHER" id="PTHR10882:SF0">
    <property type="entry name" value="DIPHTHINE METHYL ESTER SYNTHASE"/>
    <property type="match status" value="1"/>
</dbReference>
<feature type="compositionally biased region" description="Low complexity" evidence="1">
    <location>
        <begin position="15"/>
        <end position="26"/>
    </location>
</feature>
<dbReference type="Proteomes" id="UP001434883">
    <property type="component" value="Unassembled WGS sequence"/>
</dbReference>
<evidence type="ECO:0000313" key="2">
    <source>
        <dbReference type="EMBL" id="MEQ2197188.1"/>
    </source>
</evidence>
<accession>A0ABV0QP50</accession>
<comment type="caution">
    <text evidence="2">The sequence shown here is derived from an EMBL/GenBank/DDBJ whole genome shotgun (WGS) entry which is preliminary data.</text>
</comment>
<organism evidence="2 3">
    <name type="scientific">Xenoophorus captivus</name>
    <dbReference type="NCBI Taxonomy" id="1517983"/>
    <lineage>
        <taxon>Eukaryota</taxon>
        <taxon>Metazoa</taxon>
        <taxon>Chordata</taxon>
        <taxon>Craniata</taxon>
        <taxon>Vertebrata</taxon>
        <taxon>Euteleostomi</taxon>
        <taxon>Actinopterygii</taxon>
        <taxon>Neopterygii</taxon>
        <taxon>Teleostei</taxon>
        <taxon>Neoteleostei</taxon>
        <taxon>Acanthomorphata</taxon>
        <taxon>Ovalentaria</taxon>
        <taxon>Atherinomorphae</taxon>
        <taxon>Cyprinodontiformes</taxon>
        <taxon>Goodeidae</taxon>
        <taxon>Xenoophorus</taxon>
    </lineage>
</organism>
<dbReference type="EMBL" id="JAHRIN010017402">
    <property type="protein sequence ID" value="MEQ2197188.1"/>
    <property type="molecule type" value="Genomic_DNA"/>
</dbReference>
<dbReference type="InterPro" id="IPR014776">
    <property type="entry name" value="4pyrrole_Mease_sub2"/>
</dbReference>
<name>A0ABV0QP50_9TELE</name>
<evidence type="ECO:0000313" key="3">
    <source>
        <dbReference type="Proteomes" id="UP001434883"/>
    </source>
</evidence>
<feature type="region of interest" description="Disordered" evidence="1">
    <location>
        <begin position="1"/>
        <end position="67"/>
    </location>
</feature>
<dbReference type="SUPFAM" id="SSF53790">
    <property type="entry name" value="Tetrapyrrole methylase"/>
    <property type="match status" value="1"/>
</dbReference>